<dbReference type="Proteomes" id="UP001257627">
    <property type="component" value="Unassembled WGS sequence"/>
</dbReference>
<dbReference type="Gene3D" id="1.10.10.10">
    <property type="entry name" value="Winged helix-like DNA-binding domain superfamily/Winged helix DNA-binding domain"/>
    <property type="match status" value="1"/>
</dbReference>
<accession>A0ABU3V2S1</accession>
<feature type="region of interest" description="Disordered" evidence="1">
    <location>
        <begin position="131"/>
        <end position="172"/>
    </location>
</feature>
<dbReference type="SUPFAM" id="SSF46894">
    <property type="entry name" value="C-terminal effector domain of the bipartite response regulators"/>
    <property type="match status" value="1"/>
</dbReference>
<keyword evidence="4" id="KW-1185">Reference proteome</keyword>
<feature type="compositionally biased region" description="Basic residues" evidence="1">
    <location>
        <begin position="163"/>
        <end position="172"/>
    </location>
</feature>
<gene>
    <name evidence="3" type="ORF">PU648_50935</name>
</gene>
<evidence type="ECO:0000313" key="3">
    <source>
        <dbReference type="EMBL" id="MDU9000487.1"/>
    </source>
</evidence>
<dbReference type="Pfam" id="PF00196">
    <property type="entry name" value="GerE"/>
    <property type="match status" value="1"/>
</dbReference>
<evidence type="ECO:0000259" key="2">
    <source>
        <dbReference type="Pfam" id="PF00196"/>
    </source>
</evidence>
<protein>
    <submittedName>
        <fullName evidence="3">LuxR C-terminal-related transcriptional regulator</fullName>
    </submittedName>
</protein>
<evidence type="ECO:0000256" key="1">
    <source>
        <dbReference type="SAM" id="MobiDB-lite"/>
    </source>
</evidence>
<dbReference type="InterPro" id="IPR036388">
    <property type="entry name" value="WH-like_DNA-bd_sf"/>
</dbReference>
<name>A0ABU3V2S1_9ACTN</name>
<comment type="caution">
    <text evidence="3">The sequence shown here is derived from an EMBL/GenBank/DDBJ whole genome shotgun (WGS) entry which is preliminary data.</text>
</comment>
<feature type="domain" description="HTH luxR-type" evidence="2">
    <location>
        <begin position="121"/>
        <end position="148"/>
    </location>
</feature>
<feature type="compositionally biased region" description="Polar residues" evidence="1">
    <location>
        <begin position="10"/>
        <end position="19"/>
    </location>
</feature>
<organism evidence="3 4">
    <name type="scientific">Streptomyces mirabilis</name>
    <dbReference type="NCBI Taxonomy" id="68239"/>
    <lineage>
        <taxon>Bacteria</taxon>
        <taxon>Bacillati</taxon>
        <taxon>Actinomycetota</taxon>
        <taxon>Actinomycetes</taxon>
        <taxon>Kitasatosporales</taxon>
        <taxon>Streptomycetaceae</taxon>
        <taxon>Streptomyces</taxon>
    </lineage>
</organism>
<sequence length="172" mass="18757">MHRTTPKARGSSTRASPSTWGCRHPAQHAGTTPTDAAFALFDRALSPAGPGDWPFGVAWVALYYGERLRRRRATEEAREQPVKASEAFNELGAEPWAARATAELRVGGHPAAATAQPGKGTLTAQEWEVARPAATGRTNKQIAERLFLPPDHRHPLVPDLSQTRRRLPSRAV</sequence>
<dbReference type="InterPro" id="IPR016032">
    <property type="entry name" value="Sig_transdc_resp-reg_C-effctor"/>
</dbReference>
<dbReference type="RefSeq" id="WP_316737167.1">
    <property type="nucleotide sequence ID" value="NZ_JARAKF010000001.1"/>
</dbReference>
<dbReference type="EMBL" id="JARAKF010000001">
    <property type="protein sequence ID" value="MDU9000487.1"/>
    <property type="molecule type" value="Genomic_DNA"/>
</dbReference>
<evidence type="ECO:0000313" key="4">
    <source>
        <dbReference type="Proteomes" id="UP001257627"/>
    </source>
</evidence>
<reference evidence="3 4" key="1">
    <citation type="submission" date="2023-02" db="EMBL/GenBank/DDBJ databases">
        <authorList>
            <person name="Maleckis M."/>
        </authorList>
    </citation>
    <scope>NUCLEOTIDE SEQUENCE [LARGE SCALE GENOMIC DNA]</scope>
    <source>
        <strain evidence="3 4">P8-A2</strain>
    </source>
</reference>
<dbReference type="InterPro" id="IPR000792">
    <property type="entry name" value="Tscrpt_reg_LuxR_C"/>
</dbReference>
<proteinExistence type="predicted"/>
<feature type="region of interest" description="Disordered" evidence="1">
    <location>
        <begin position="1"/>
        <end position="29"/>
    </location>
</feature>